<gene>
    <name evidence="3" type="ORF">TWF696_001720</name>
</gene>
<feature type="compositionally biased region" description="Low complexity" evidence="1">
    <location>
        <begin position="550"/>
        <end position="589"/>
    </location>
</feature>
<feature type="domain" description="F-box" evidence="2">
    <location>
        <begin position="251"/>
        <end position="299"/>
    </location>
</feature>
<keyword evidence="4" id="KW-1185">Reference proteome</keyword>
<protein>
    <recommendedName>
        <fullName evidence="2">F-box domain-containing protein</fullName>
    </recommendedName>
</protein>
<dbReference type="Proteomes" id="UP001375240">
    <property type="component" value="Unassembled WGS sequence"/>
</dbReference>
<feature type="compositionally biased region" description="Polar residues" evidence="1">
    <location>
        <begin position="48"/>
        <end position="58"/>
    </location>
</feature>
<dbReference type="PROSITE" id="PS50181">
    <property type="entry name" value="FBOX"/>
    <property type="match status" value="1"/>
</dbReference>
<dbReference type="AlphaFoldDB" id="A0AAV9U670"/>
<dbReference type="SUPFAM" id="SSF81383">
    <property type="entry name" value="F-box domain"/>
    <property type="match status" value="1"/>
</dbReference>
<feature type="region of interest" description="Disordered" evidence="1">
    <location>
        <begin position="37"/>
        <end position="58"/>
    </location>
</feature>
<feature type="region of interest" description="Disordered" evidence="1">
    <location>
        <begin position="85"/>
        <end position="149"/>
    </location>
</feature>
<proteinExistence type="predicted"/>
<feature type="region of interest" description="Disordered" evidence="1">
    <location>
        <begin position="544"/>
        <end position="623"/>
    </location>
</feature>
<name>A0AAV9U670_9PEZI</name>
<dbReference type="InterPro" id="IPR036047">
    <property type="entry name" value="F-box-like_dom_sf"/>
</dbReference>
<evidence type="ECO:0000259" key="2">
    <source>
        <dbReference type="PROSITE" id="PS50181"/>
    </source>
</evidence>
<sequence length="752" mass="85045">MSSYRIAKPGDRLPDTSLKRCSCNPLMMRQWRKLLSWRQKKPRKNGGSPDSSNRRSVSLGSIRKASTISMAISSLGFSVQFSQSESHLTVNRTPPDDETTQKTPSTTSSTTTPAGANGHAKKRSTTSSPPDETAAGIPPRLPESTENDFRTIPRSLAIDVMPRLDEAQEDVESVLMRDYEDEMDALQAQLRGEDMPPRTPRSVMMEDVRYEQDEIIPPSRLSKEVLREVLPDVKPTTQDDVTGKPSDYKPTATLLTLPPELILEISKYLPFCSHTALYDTCSRLNRVIRDNNNSYYEREIAKAGLNPRSDSLLARSIFAFQYLNRPSHTPESHPEFNIQSSFGYIRYLKSQSQSVKDIADLLQSGVYTKFLLSDEGRKQLRLTAHGSHEPEDLCHKDDVDRDLMHLWEFVNYSIDKLVRTEVPMYYPHTEQKVYYDATRPFPLLSPADDNKAEALRKTTTKPGKDGQFPHDQFLGWERKRLRDLRNEYWKEDTDNLSKVESKDIRWILEVVKAIFVGVIFKPFIEGPREKNKAIMELKAKALRKASRNGTPATPETPATPSDASSGSSTATAATPASTAATSTASTSTAAEDRRNEWLLSTQDWPGASPAADATSPDVSMSENWQTPPYSQTYTEQEVRAYVAYLIATGGMKLLLHVIRAASAHDGVLTPQLLDGALEAWDSLRGNEEPSAEYMQGFDADKARERERERHPDREEFVHLWKPTRVERIWERDCKRGGWSNWEGWVAEYYLIA</sequence>
<accession>A0AAV9U670</accession>
<dbReference type="InterPro" id="IPR001810">
    <property type="entry name" value="F-box_dom"/>
</dbReference>
<evidence type="ECO:0000313" key="3">
    <source>
        <dbReference type="EMBL" id="KAK6336155.1"/>
    </source>
</evidence>
<reference evidence="3 4" key="1">
    <citation type="submission" date="2019-10" db="EMBL/GenBank/DDBJ databases">
        <authorList>
            <person name="Palmer J.M."/>
        </authorList>
    </citation>
    <scope>NUCLEOTIDE SEQUENCE [LARGE SCALE GENOMIC DNA]</scope>
    <source>
        <strain evidence="3 4">TWF696</strain>
    </source>
</reference>
<organism evidence="3 4">
    <name type="scientific">Orbilia brochopaga</name>
    <dbReference type="NCBI Taxonomy" id="3140254"/>
    <lineage>
        <taxon>Eukaryota</taxon>
        <taxon>Fungi</taxon>
        <taxon>Dikarya</taxon>
        <taxon>Ascomycota</taxon>
        <taxon>Pezizomycotina</taxon>
        <taxon>Orbiliomycetes</taxon>
        <taxon>Orbiliales</taxon>
        <taxon>Orbiliaceae</taxon>
        <taxon>Orbilia</taxon>
    </lineage>
</organism>
<evidence type="ECO:0000256" key="1">
    <source>
        <dbReference type="SAM" id="MobiDB-lite"/>
    </source>
</evidence>
<feature type="compositionally biased region" description="Low complexity" evidence="1">
    <location>
        <begin position="101"/>
        <end position="112"/>
    </location>
</feature>
<comment type="caution">
    <text evidence="3">The sequence shown here is derived from an EMBL/GenBank/DDBJ whole genome shotgun (WGS) entry which is preliminary data.</text>
</comment>
<evidence type="ECO:0000313" key="4">
    <source>
        <dbReference type="Proteomes" id="UP001375240"/>
    </source>
</evidence>
<dbReference type="EMBL" id="JAVHNQ010000011">
    <property type="protein sequence ID" value="KAK6336155.1"/>
    <property type="molecule type" value="Genomic_DNA"/>
</dbReference>